<dbReference type="Proteomes" id="UP001152320">
    <property type="component" value="Chromosome 13"/>
</dbReference>
<dbReference type="GO" id="GO:0016020">
    <property type="term" value="C:membrane"/>
    <property type="evidence" value="ECO:0007669"/>
    <property type="project" value="UniProtKB-SubCell"/>
</dbReference>
<evidence type="ECO:0000256" key="7">
    <source>
        <dbReference type="ARBA" id="ARBA00038475"/>
    </source>
</evidence>
<feature type="transmembrane region" description="Helical" evidence="9">
    <location>
        <begin position="153"/>
        <end position="171"/>
    </location>
</feature>
<evidence type="ECO:0000256" key="9">
    <source>
        <dbReference type="SAM" id="Phobius"/>
    </source>
</evidence>
<feature type="transmembrane region" description="Helical" evidence="9">
    <location>
        <begin position="214"/>
        <end position="235"/>
    </location>
</feature>
<dbReference type="SMART" id="SM00679">
    <property type="entry name" value="CTNS"/>
    <property type="match status" value="2"/>
</dbReference>
<feature type="transmembrane region" description="Helical" evidence="9">
    <location>
        <begin position="183"/>
        <end position="202"/>
    </location>
</feature>
<feature type="transmembrane region" description="Helical" evidence="9">
    <location>
        <begin position="106"/>
        <end position="123"/>
    </location>
</feature>
<dbReference type="FunFam" id="1.20.1280.290:FF:000006">
    <property type="entry name" value="mannose-P-dolichol utilization defect 1 protein"/>
    <property type="match status" value="1"/>
</dbReference>
<keyword evidence="2" id="KW-0813">Transport</keyword>
<keyword evidence="6 8" id="KW-0472">Membrane</keyword>
<proteinExistence type="inferred from homology"/>
<feature type="transmembrane region" description="Helical" evidence="9">
    <location>
        <begin position="130"/>
        <end position="147"/>
    </location>
</feature>
<name>A0A9Q1BQF5_HOLLE</name>
<evidence type="ECO:0000313" key="11">
    <source>
        <dbReference type="Proteomes" id="UP001152320"/>
    </source>
</evidence>
<dbReference type="GO" id="GO:0009312">
    <property type="term" value="P:oligosaccharide biosynthetic process"/>
    <property type="evidence" value="ECO:0007669"/>
    <property type="project" value="TreeGrafter"/>
</dbReference>
<dbReference type="InterPro" id="IPR006603">
    <property type="entry name" value="PQ-loop_rpt"/>
</dbReference>
<dbReference type="OrthoDB" id="271506at2759"/>
<reference evidence="10" key="1">
    <citation type="submission" date="2021-10" db="EMBL/GenBank/DDBJ databases">
        <title>Tropical sea cucumber genome reveals ecological adaptation and Cuvierian tubules defense mechanism.</title>
        <authorList>
            <person name="Chen T."/>
        </authorList>
    </citation>
    <scope>NUCLEOTIDE SEQUENCE</scope>
    <source>
        <strain evidence="10">Nanhai2018</strain>
        <tissue evidence="10">Muscle</tissue>
    </source>
</reference>
<evidence type="ECO:0000256" key="5">
    <source>
        <dbReference type="ARBA" id="ARBA00022989"/>
    </source>
</evidence>
<comment type="similarity">
    <text evidence="7 8">Belongs to the MPDU1 (TC 2.A.43.3) family.</text>
</comment>
<evidence type="ECO:0000256" key="4">
    <source>
        <dbReference type="ARBA" id="ARBA00022737"/>
    </source>
</evidence>
<comment type="subcellular location">
    <subcellularLocation>
        <location evidence="1 8">Membrane</location>
        <topology evidence="1 8">Multi-pass membrane protein</topology>
    </subcellularLocation>
</comment>
<evidence type="ECO:0000256" key="2">
    <source>
        <dbReference type="ARBA" id="ARBA00022448"/>
    </source>
</evidence>
<protein>
    <recommendedName>
        <fullName evidence="8">Mannose-P-dolichol utilization defect 1 protein homolog</fullName>
    </recommendedName>
</protein>
<gene>
    <name evidence="10" type="ORF">HOLleu_27818</name>
</gene>
<dbReference type="Pfam" id="PF04193">
    <property type="entry name" value="PQ-loop"/>
    <property type="match status" value="2"/>
</dbReference>
<keyword evidence="3 8" id="KW-0812">Transmembrane</keyword>
<dbReference type="EMBL" id="JAIZAY010000013">
    <property type="protein sequence ID" value="KAJ8031173.1"/>
    <property type="molecule type" value="Genomic_DNA"/>
</dbReference>
<keyword evidence="4" id="KW-0677">Repeat</keyword>
<evidence type="ECO:0000256" key="1">
    <source>
        <dbReference type="ARBA" id="ARBA00004141"/>
    </source>
</evidence>
<dbReference type="PANTHER" id="PTHR12226">
    <property type="entry name" value="MANNOSE-P-DOLICHOL UTILIZATION DEFECT 1 LEC35 -RELATED"/>
    <property type="match status" value="1"/>
</dbReference>
<accession>A0A9Q1BQF5</accession>
<evidence type="ECO:0000256" key="6">
    <source>
        <dbReference type="ARBA" id="ARBA00023136"/>
    </source>
</evidence>
<evidence type="ECO:0000313" key="10">
    <source>
        <dbReference type="EMBL" id="KAJ8031173.1"/>
    </source>
</evidence>
<dbReference type="InterPro" id="IPR016817">
    <property type="entry name" value="MannP-dilichol_defect-1"/>
</dbReference>
<evidence type="ECO:0000256" key="3">
    <source>
        <dbReference type="ARBA" id="ARBA00022692"/>
    </source>
</evidence>
<dbReference type="Gene3D" id="1.20.1280.290">
    <property type="match status" value="1"/>
</dbReference>
<dbReference type="AlphaFoldDB" id="A0A9Q1BQF5"/>
<dbReference type="PIRSF" id="PIRSF023381">
    <property type="entry name" value="MannP-dilichol_defect-1p"/>
    <property type="match status" value="1"/>
</dbReference>
<organism evidence="10 11">
    <name type="scientific">Holothuria leucospilota</name>
    <name type="common">Black long sea cucumber</name>
    <name type="synonym">Mertensiothuria leucospilota</name>
    <dbReference type="NCBI Taxonomy" id="206669"/>
    <lineage>
        <taxon>Eukaryota</taxon>
        <taxon>Metazoa</taxon>
        <taxon>Echinodermata</taxon>
        <taxon>Eleutherozoa</taxon>
        <taxon>Echinozoa</taxon>
        <taxon>Holothuroidea</taxon>
        <taxon>Aspidochirotacea</taxon>
        <taxon>Aspidochirotida</taxon>
        <taxon>Holothuriidae</taxon>
        <taxon>Holothuria</taxon>
    </lineage>
</organism>
<dbReference type="PANTHER" id="PTHR12226:SF2">
    <property type="entry name" value="MANNOSE-P-DOLICHOL UTILIZATION DEFECT 1 PROTEIN"/>
    <property type="match status" value="1"/>
</dbReference>
<evidence type="ECO:0000256" key="8">
    <source>
        <dbReference type="PIRNR" id="PIRNR023381"/>
    </source>
</evidence>
<keyword evidence="5 8" id="KW-1133">Transmembrane helix</keyword>
<feature type="transmembrane region" description="Helical" evidence="9">
    <location>
        <begin position="73"/>
        <end position="94"/>
    </location>
</feature>
<sequence>MAEDERESLFMWLMMLFLPEECYVEFFEEFNFFDVSCWKIALSKGLGYYAIIGSLLVKIPQIIKIVNSKSGEGISLLGVFLELTAVSALWAYAVANSYPFSTYGDAMFLVVQTLTIGFLCQWFNDKHGQAFGFVGVYALVMWFLLSGMTPMPVLATLQGSNIFLILVAKLSQAQTNYRNGHTGQLSAITVFLLTTCVYARIFTTIQETGDLLTVSVYIVAALANSLILVQVLYYWDATITYLDKQERKKKL</sequence>
<comment type="caution">
    <text evidence="10">The sequence shown here is derived from an EMBL/GenBank/DDBJ whole genome shotgun (WGS) entry which is preliminary data.</text>
</comment>
<keyword evidence="11" id="KW-1185">Reference proteome</keyword>